<evidence type="ECO:0000256" key="5">
    <source>
        <dbReference type="PROSITE-ProRule" id="PRU01248"/>
    </source>
</evidence>
<dbReference type="EMBL" id="JAFREL020000002">
    <property type="protein sequence ID" value="MEO1770805.1"/>
    <property type="molecule type" value="Genomic_DNA"/>
</dbReference>
<dbReference type="PANTHER" id="PTHR30629">
    <property type="entry name" value="PROPHAGE INTEGRASE"/>
    <property type="match status" value="1"/>
</dbReference>
<dbReference type="SUPFAM" id="SSF56349">
    <property type="entry name" value="DNA breaking-rejoining enzymes"/>
    <property type="match status" value="1"/>
</dbReference>
<keyword evidence="2" id="KW-0229">DNA integration</keyword>
<evidence type="ECO:0000256" key="1">
    <source>
        <dbReference type="ARBA" id="ARBA00008857"/>
    </source>
</evidence>
<keyword evidence="3 5" id="KW-0238">DNA-binding</keyword>
<evidence type="ECO:0000256" key="3">
    <source>
        <dbReference type="ARBA" id="ARBA00023125"/>
    </source>
</evidence>
<evidence type="ECO:0000259" key="6">
    <source>
        <dbReference type="PROSITE" id="PS51898"/>
    </source>
</evidence>
<dbReference type="InterPro" id="IPR044068">
    <property type="entry name" value="CB"/>
</dbReference>
<dbReference type="Pfam" id="PF00589">
    <property type="entry name" value="Phage_integrase"/>
    <property type="match status" value="1"/>
</dbReference>
<dbReference type="InterPro" id="IPR010998">
    <property type="entry name" value="Integrase_recombinase_N"/>
</dbReference>
<comment type="caution">
    <text evidence="8">The sequence shown here is derived from an EMBL/GenBank/DDBJ whole genome shotgun (WGS) entry which is preliminary data.</text>
</comment>
<accession>A0ABV0EQ92</accession>
<proteinExistence type="inferred from homology"/>
<dbReference type="InterPro" id="IPR025269">
    <property type="entry name" value="SAM-like_dom"/>
</dbReference>
<feature type="domain" description="Core-binding (CB)" evidence="7">
    <location>
        <begin position="65"/>
        <end position="147"/>
    </location>
</feature>
<dbReference type="InterPro" id="IPR013762">
    <property type="entry name" value="Integrase-like_cat_sf"/>
</dbReference>
<reference evidence="8 9" key="1">
    <citation type="submission" date="2021-03" db="EMBL/GenBank/DDBJ databases">
        <authorList>
            <person name="Gilmore M.S."/>
            <person name="Schwartzman J."/>
            <person name="Van Tyne D."/>
            <person name="Martin M."/>
            <person name="Earl A.M."/>
            <person name="Manson A.L."/>
            <person name="Straub T."/>
            <person name="Salamzade R."/>
            <person name="Saavedra J."/>
            <person name="Lebreton F."/>
            <person name="Prichula J."/>
            <person name="Schaufler K."/>
            <person name="Gaca A."/>
            <person name="Sgardioli B."/>
            <person name="Wagenaar J."/>
            <person name="Strong T."/>
        </authorList>
    </citation>
    <scope>NUCLEOTIDE SEQUENCE [LARGE SCALE GENOMIC DNA]</scope>
    <source>
        <strain evidence="8 9">665A</strain>
    </source>
</reference>
<evidence type="ECO:0000259" key="7">
    <source>
        <dbReference type="PROSITE" id="PS51900"/>
    </source>
</evidence>
<dbReference type="InterPro" id="IPR050808">
    <property type="entry name" value="Phage_Integrase"/>
</dbReference>
<evidence type="ECO:0000313" key="8">
    <source>
        <dbReference type="EMBL" id="MEO1770805.1"/>
    </source>
</evidence>
<feature type="domain" description="Tyr recombinase" evidence="6">
    <location>
        <begin position="168"/>
        <end position="362"/>
    </location>
</feature>
<comment type="similarity">
    <text evidence="1">Belongs to the 'phage' integrase family.</text>
</comment>
<evidence type="ECO:0000313" key="9">
    <source>
        <dbReference type="Proteomes" id="UP000664357"/>
    </source>
</evidence>
<dbReference type="RefSeq" id="WP_207703352.1">
    <property type="nucleotide sequence ID" value="NZ_JAFREL020000002.1"/>
</dbReference>
<evidence type="ECO:0000256" key="4">
    <source>
        <dbReference type="ARBA" id="ARBA00023172"/>
    </source>
</evidence>
<evidence type="ECO:0008006" key="10">
    <source>
        <dbReference type="Google" id="ProtNLM"/>
    </source>
</evidence>
<dbReference type="CDD" id="cd01189">
    <property type="entry name" value="INT_ICEBs1_C_like"/>
    <property type="match status" value="1"/>
</dbReference>
<dbReference type="Gene3D" id="1.10.443.10">
    <property type="entry name" value="Intergrase catalytic core"/>
    <property type="match status" value="1"/>
</dbReference>
<gene>
    <name evidence="8" type="ORF">JZO67_002758</name>
</gene>
<dbReference type="Pfam" id="PF13102">
    <property type="entry name" value="Phage_int_SAM_5"/>
    <property type="match status" value="1"/>
</dbReference>
<organism evidence="8 9">
    <name type="scientific">Candidatus Enterococcus ferrettii</name>
    <dbReference type="NCBI Taxonomy" id="2815324"/>
    <lineage>
        <taxon>Bacteria</taxon>
        <taxon>Bacillati</taxon>
        <taxon>Bacillota</taxon>
        <taxon>Bacilli</taxon>
        <taxon>Lactobacillales</taxon>
        <taxon>Enterococcaceae</taxon>
        <taxon>Enterococcus</taxon>
    </lineage>
</organism>
<dbReference type="PANTHER" id="PTHR30629:SF6">
    <property type="entry name" value="PROPHAGE INTEGRASE INTA-RELATED"/>
    <property type="match status" value="1"/>
</dbReference>
<dbReference type="Gene3D" id="1.10.150.130">
    <property type="match status" value="1"/>
</dbReference>
<sequence length="368" mass="42174">MRRGENIYRRKDKRWEGRYPIGKKANGKTKYASVYGKTLKAVREKLYPLKLKYQLIQEVQGNSAISFQEWGDIWLNETNVGVKQSTYANYKHKLNYYVLSEIGQYGLNELNEELAENLLQSLKDRKLKASTIQSIFRIVNQCLNLAIRKKLIKENPFTSVKLPKVIKENNQSLTLQEQHQLEKAAVTEKDGNGLPILLALHAGLRIGEISALSWKDIDFQNNLIHIKATYQRTLSVLGECKTTLIYTDSKTQSATRTIPMSDTIKQILLQQKAQSSSAFVASNKQKPIEPRLLTYRFHRMRMKAGLDKIHFHQLRHTFATRCLESNGDVVSVSALMGHSSTQMTLDTYASSLIEQRIQVIAKMEKRIS</sequence>
<dbReference type="PROSITE" id="PS51900">
    <property type="entry name" value="CB"/>
    <property type="match status" value="1"/>
</dbReference>
<dbReference type="Proteomes" id="UP000664357">
    <property type="component" value="Unassembled WGS sequence"/>
</dbReference>
<dbReference type="PROSITE" id="PS51898">
    <property type="entry name" value="TYR_RECOMBINASE"/>
    <property type="match status" value="1"/>
</dbReference>
<evidence type="ECO:0000256" key="2">
    <source>
        <dbReference type="ARBA" id="ARBA00022908"/>
    </source>
</evidence>
<name>A0ABV0EQ92_9ENTE</name>
<dbReference type="InterPro" id="IPR002104">
    <property type="entry name" value="Integrase_catalytic"/>
</dbReference>
<reference evidence="8 9" key="2">
    <citation type="submission" date="2024-02" db="EMBL/GenBank/DDBJ databases">
        <title>The Genome Sequence of Enterococcus sp. DIV0159.</title>
        <authorList>
            <person name="Earl A."/>
            <person name="Manson A."/>
            <person name="Gilmore M."/>
            <person name="Sanders J."/>
            <person name="Shea T."/>
            <person name="Howe W."/>
            <person name="Livny J."/>
            <person name="Cuomo C."/>
            <person name="Neafsey D."/>
            <person name="Birren B."/>
        </authorList>
    </citation>
    <scope>NUCLEOTIDE SEQUENCE [LARGE SCALE GENOMIC DNA]</scope>
    <source>
        <strain evidence="8 9">665A</strain>
    </source>
</reference>
<keyword evidence="4" id="KW-0233">DNA recombination</keyword>
<protein>
    <recommendedName>
        <fullName evidence="10">Site-specific integrase</fullName>
    </recommendedName>
</protein>
<keyword evidence="9" id="KW-1185">Reference proteome</keyword>
<dbReference type="InterPro" id="IPR011010">
    <property type="entry name" value="DNA_brk_join_enz"/>
</dbReference>